<proteinExistence type="predicted"/>
<evidence type="ECO:0000313" key="2">
    <source>
        <dbReference type="EMBL" id="AZG16006.1"/>
    </source>
</evidence>
<accession>A0A3G8H6F8</accession>
<feature type="compositionally biased region" description="Basic and acidic residues" evidence="1">
    <location>
        <begin position="1"/>
        <end position="27"/>
    </location>
</feature>
<dbReference type="KEGG" id="cpau:EHF44_21505"/>
<dbReference type="Proteomes" id="UP000270411">
    <property type="component" value="Chromosome 2"/>
</dbReference>
<evidence type="ECO:0000313" key="3">
    <source>
        <dbReference type="Proteomes" id="UP000270411"/>
    </source>
</evidence>
<name>A0A3G8H6F8_9BURK</name>
<dbReference type="RefSeq" id="WP_124685737.1">
    <property type="nucleotide sequence ID" value="NZ_CP033970.1"/>
</dbReference>
<protein>
    <submittedName>
        <fullName evidence="2">Uncharacterized protein</fullName>
    </submittedName>
</protein>
<reference evidence="3" key="1">
    <citation type="submission" date="2018-11" db="EMBL/GenBank/DDBJ databases">
        <title>FDA dAtabase for Regulatory Grade micrObial Sequences (FDA-ARGOS): Supporting development and validation of Infectious Disease Dx tests.</title>
        <authorList>
            <person name="Goldberg B."/>
            <person name="Campos J."/>
            <person name="Tallon L."/>
            <person name="Sadzewicz L."/>
            <person name="Zhao X."/>
            <person name="Vavikolanu K."/>
            <person name="Mehta A."/>
            <person name="Aluvathingal J."/>
            <person name="Nadendla S."/>
            <person name="Geyer C."/>
            <person name="Nandy P."/>
            <person name="Yan Y."/>
            <person name="Sichtig H."/>
        </authorList>
    </citation>
    <scope>NUCLEOTIDE SEQUENCE [LARGE SCALE GENOMIC DNA]</scope>
    <source>
        <strain evidence="3">FDAARGOS_614</strain>
    </source>
</reference>
<feature type="region of interest" description="Disordered" evidence="1">
    <location>
        <begin position="1"/>
        <end position="64"/>
    </location>
</feature>
<dbReference type="AlphaFoldDB" id="A0A3G8H6F8"/>
<feature type="compositionally biased region" description="Basic and acidic residues" evidence="1">
    <location>
        <begin position="35"/>
        <end position="44"/>
    </location>
</feature>
<feature type="compositionally biased region" description="Basic and acidic residues" evidence="1">
    <location>
        <begin position="51"/>
        <end position="64"/>
    </location>
</feature>
<sequence>MKQSRHDTSGNRELDKRQGLDDRELRENAAANQQARERADKDWENAASHRKPSEPEPDKPAGRK</sequence>
<gene>
    <name evidence="2" type="ORF">EHF44_21505</name>
</gene>
<organism evidence="2 3">
    <name type="scientific">Cupriavidus pauculus</name>
    <dbReference type="NCBI Taxonomy" id="82633"/>
    <lineage>
        <taxon>Bacteria</taxon>
        <taxon>Pseudomonadati</taxon>
        <taxon>Pseudomonadota</taxon>
        <taxon>Betaproteobacteria</taxon>
        <taxon>Burkholderiales</taxon>
        <taxon>Burkholderiaceae</taxon>
        <taxon>Cupriavidus</taxon>
    </lineage>
</organism>
<dbReference type="EMBL" id="CP033970">
    <property type="protein sequence ID" value="AZG16006.1"/>
    <property type="molecule type" value="Genomic_DNA"/>
</dbReference>
<evidence type="ECO:0000256" key="1">
    <source>
        <dbReference type="SAM" id="MobiDB-lite"/>
    </source>
</evidence>